<keyword evidence="3" id="KW-1185">Reference proteome</keyword>
<dbReference type="EMBL" id="JAWDGP010006827">
    <property type="protein sequence ID" value="KAK3735111.1"/>
    <property type="molecule type" value="Genomic_DNA"/>
</dbReference>
<proteinExistence type="predicted"/>
<evidence type="ECO:0000313" key="2">
    <source>
        <dbReference type="EMBL" id="KAK3735111.1"/>
    </source>
</evidence>
<evidence type="ECO:0000256" key="1">
    <source>
        <dbReference type="SAM" id="MobiDB-lite"/>
    </source>
</evidence>
<protein>
    <submittedName>
        <fullName evidence="2">Uncharacterized protein</fullName>
    </submittedName>
</protein>
<accession>A0AAE1CU49</accession>
<name>A0AAE1CU49_9GAST</name>
<dbReference type="Proteomes" id="UP001283361">
    <property type="component" value="Unassembled WGS sequence"/>
</dbReference>
<feature type="region of interest" description="Disordered" evidence="1">
    <location>
        <begin position="44"/>
        <end position="74"/>
    </location>
</feature>
<comment type="caution">
    <text evidence="2">The sequence shown here is derived from an EMBL/GenBank/DDBJ whole genome shotgun (WGS) entry which is preliminary data.</text>
</comment>
<organism evidence="2 3">
    <name type="scientific">Elysia crispata</name>
    <name type="common">lettuce slug</name>
    <dbReference type="NCBI Taxonomy" id="231223"/>
    <lineage>
        <taxon>Eukaryota</taxon>
        <taxon>Metazoa</taxon>
        <taxon>Spiralia</taxon>
        <taxon>Lophotrochozoa</taxon>
        <taxon>Mollusca</taxon>
        <taxon>Gastropoda</taxon>
        <taxon>Heterobranchia</taxon>
        <taxon>Euthyneura</taxon>
        <taxon>Panpulmonata</taxon>
        <taxon>Sacoglossa</taxon>
        <taxon>Placobranchoidea</taxon>
        <taxon>Plakobranchidae</taxon>
        <taxon>Elysia</taxon>
    </lineage>
</organism>
<sequence length="114" mass="13035">MFISVVRQFASRTRAGHSRSSDRTMSLCALMRDQVEFPVFIPRTRVKKSRSQHVGPNKDMDKNKSQNGLSRGQRVRDLNYQCTLLRHAIDQGSKYKYGTAMQQLTVTGLLTEQS</sequence>
<reference evidence="2" key="1">
    <citation type="journal article" date="2023" name="G3 (Bethesda)">
        <title>A reference genome for the long-term kleptoplast-retaining sea slug Elysia crispata morphotype clarki.</title>
        <authorList>
            <person name="Eastman K.E."/>
            <person name="Pendleton A.L."/>
            <person name="Shaikh M.A."/>
            <person name="Suttiyut T."/>
            <person name="Ogas R."/>
            <person name="Tomko P."/>
            <person name="Gavelis G."/>
            <person name="Widhalm J.R."/>
            <person name="Wisecaver J.H."/>
        </authorList>
    </citation>
    <scope>NUCLEOTIDE SEQUENCE</scope>
    <source>
        <strain evidence="2">ECLA1</strain>
    </source>
</reference>
<gene>
    <name evidence="2" type="ORF">RRG08_054463</name>
</gene>
<dbReference type="AlphaFoldDB" id="A0AAE1CU49"/>
<evidence type="ECO:0000313" key="3">
    <source>
        <dbReference type="Proteomes" id="UP001283361"/>
    </source>
</evidence>